<evidence type="ECO:0000313" key="1">
    <source>
        <dbReference type="EMBL" id="CTQ34451.1"/>
    </source>
</evidence>
<sequence>MTGACSACAPRMRSAAWEHGIERGLDLYQARDGGMSLALVCDPNNVYGGTTQTGLLVNFGGNVDASMPATFSRRSWSTAG</sequence>
<evidence type="ECO:0000313" key="2">
    <source>
        <dbReference type="Proteomes" id="UP000048908"/>
    </source>
</evidence>
<dbReference type="Proteomes" id="UP000048908">
    <property type="component" value="Unassembled WGS sequence"/>
</dbReference>
<dbReference type="EMBL" id="CXPG01000022">
    <property type="protein sequence ID" value="CTQ34451.1"/>
    <property type="molecule type" value="Genomic_DNA"/>
</dbReference>
<keyword evidence="2" id="KW-1185">Reference proteome</keyword>
<reference evidence="1 2" key="1">
    <citation type="submission" date="2015-07" db="EMBL/GenBank/DDBJ databases">
        <authorList>
            <person name="Noorani M."/>
        </authorList>
    </citation>
    <scope>NUCLEOTIDE SEQUENCE [LARGE SCALE GENOMIC DNA]</scope>
    <source>
        <strain evidence="1 2">CECT 5088</strain>
    </source>
</reference>
<protein>
    <submittedName>
        <fullName evidence="1">Uncharacterized protein</fullName>
    </submittedName>
</protein>
<organism evidence="1 2">
    <name type="scientific">Jannaschia rubra</name>
    <dbReference type="NCBI Taxonomy" id="282197"/>
    <lineage>
        <taxon>Bacteria</taxon>
        <taxon>Pseudomonadati</taxon>
        <taxon>Pseudomonadota</taxon>
        <taxon>Alphaproteobacteria</taxon>
        <taxon>Rhodobacterales</taxon>
        <taxon>Roseobacteraceae</taxon>
        <taxon>Jannaschia</taxon>
    </lineage>
</organism>
<dbReference type="AlphaFoldDB" id="A0A0M6XVZ0"/>
<name>A0A0M6XVZ0_9RHOB</name>
<gene>
    <name evidence="1" type="ORF">JAN5088_03247</name>
</gene>
<accession>A0A0M6XVZ0</accession>
<proteinExistence type="predicted"/>